<dbReference type="Pfam" id="PF14352">
    <property type="entry name" value="DUF4402"/>
    <property type="match status" value="1"/>
</dbReference>
<sequence>MKTIKFFAIATLFLGFSASAMAQQTGNATATAGATIVSPLSISNTRNLDFGTIVANASEAGTVTLAATSDATSSAIGVTMAPGSASNTAVFAINGDANRTFNITMPATVTLAGPANAEMIITLAKNLSNENNVLTGGTSTLYVGGSLAVAANQAAGAYTAEFNVAIAYE</sequence>
<organism evidence="1">
    <name type="scientific">bioreactor metagenome</name>
    <dbReference type="NCBI Taxonomy" id="1076179"/>
    <lineage>
        <taxon>unclassified sequences</taxon>
        <taxon>metagenomes</taxon>
        <taxon>ecological metagenomes</taxon>
    </lineage>
</organism>
<comment type="caution">
    <text evidence="1">The sequence shown here is derived from an EMBL/GenBank/DDBJ whole genome shotgun (WGS) entry which is preliminary data.</text>
</comment>
<gene>
    <name evidence="1" type="ORF">SDC9_155109</name>
</gene>
<dbReference type="AlphaFoldDB" id="A0A645F0W4"/>
<proteinExistence type="predicted"/>
<evidence type="ECO:0008006" key="2">
    <source>
        <dbReference type="Google" id="ProtNLM"/>
    </source>
</evidence>
<protein>
    <recommendedName>
        <fullName evidence="2">DUF4402 domain-containing protein</fullName>
    </recommendedName>
</protein>
<accession>A0A645F0W4</accession>
<dbReference type="InterPro" id="IPR025514">
    <property type="entry name" value="DUF4402"/>
</dbReference>
<dbReference type="EMBL" id="VSSQ01053842">
    <property type="protein sequence ID" value="MPN07837.1"/>
    <property type="molecule type" value="Genomic_DNA"/>
</dbReference>
<reference evidence="1" key="1">
    <citation type="submission" date="2019-08" db="EMBL/GenBank/DDBJ databases">
        <authorList>
            <person name="Kucharzyk K."/>
            <person name="Murdoch R.W."/>
            <person name="Higgins S."/>
            <person name="Loffler F."/>
        </authorList>
    </citation>
    <scope>NUCLEOTIDE SEQUENCE</scope>
</reference>
<evidence type="ECO:0000313" key="1">
    <source>
        <dbReference type="EMBL" id="MPN07837.1"/>
    </source>
</evidence>
<name>A0A645F0W4_9ZZZZ</name>